<dbReference type="OMA" id="SHTIPIG"/>
<feature type="compositionally biased region" description="Acidic residues" evidence="1">
    <location>
        <begin position="1313"/>
        <end position="1322"/>
    </location>
</feature>
<reference evidence="3 4" key="1">
    <citation type="submission" date="2014-05" db="EMBL/GenBank/DDBJ databases">
        <title>Draft genome sequence of a rare smut relative, Tilletiaria anomala UBC 951.</title>
        <authorList>
            <consortium name="DOE Joint Genome Institute"/>
            <person name="Toome M."/>
            <person name="Kuo A."/>
            <person name="Henrissat B."/>
            <person name="Lipzen A."/>
            <person name="Tritt A."/>
            <person name="Yoshinaga Y."/>
            <person name="Zane M."/>
            <person name="Barry K."/>
            <person name="Grigoriev I.V."/>
            <person name="Spatafora J.W."/>
            <person name="Aimea M.C."/>
        </authorList>
    </citation>
    <scope>NUCLEOTIDE SEQUENCE [LARGE SCALE GENOMIC DNA]</scope>
    <source>
        <strain evidence="3 4">UBC 951</strain>
    </source>
</reference>
<feature type="region of interest" description="Disordered" evidence="1">
    <location>
        <begin position="666"/>
        <end position="688"/>
    </location>
</feature>
<organism evidence="3 4">
    <name type="scientific">Tilletiaria anomala (strain ATCC 24038 / CBS 436.72 / UBC 951)</name>
    <dbReference type="NCBI Taxonomy" id="1037660"/>
    <lineage>
        <taxon>Eukaryota</taxon>
        <taxon>Fungi</taxon>
        <taxon>Dikarya</taxon>
        <taxon>Basidiomycota</taxon>
        <taxon>Ustilaginomycotina</taxon>
        <taxon>Exobasidiomycetes</taxon>
        <taxon>Georgefischeriales</taxon>
        <taxon>Tilletiariaceae</taxon>
        <taxon>Tilletiaria</taxon>
    </lineage>
</organism>
<feature type="compositionally biased region" description="Acidic residues" evidence="1">
    <location>
        <begin position="1340"/>
        <end position="1358"/>
    </location>
</feature>
<feature type="compositionally biased region" description="Basic and acidic residues" evidence="1">
    <location>
        <begin position="531"/>
        <end position="549"/>
    </location>
</feature>
<dbReference type="Proteomes" id="UP000027361">
    <property type="component" value="Unassembled WGS sequence"/>
</dbReference>
<feature type="compositionally biased region" description="Acidic residues" evidence="1">
    <location>
        <begin position="1542"/>
        <end position="1551"/>
    </location>
</feature>
<feature type="compositionally biased region" description="Low complexity" evidence="1">
    <location>
        <begin position="191"/>
        <end position="209"/>
    </location>
</feature>
<feature type="compositionally biased region" description="Polar residues" evidence="1">
    <location>
        <begin position="1633"/>
        <end position="1643"/>
    </location>
</feature>
<feature type="compositionally biased region" description="Low complexity" evidence="1">
    <location>
        <begin position="583"/>
        <end position="594"/>
    </location>
</feature>
<feature type="compositionally biased region" description="Gly residues" evidence="1">
    <location>
        <begin position="1645"/>
        <end position="1657"/>
    </location>
</feature>
<keyword evidence="4" id="KW-1185">Reference proteome</keyword>
<dbReference type="InParanoid" id="A0A066VX97"/>
<protein>
    <recommendedName>
        <fullName evidence="2">DNA replication checkpoint mediator MRC1 domain-containing protein</fullName>
    </recommendedName>
</protein>
<feature type="region of interest" description="Disordered" evidence="1">
    <location>
        <begin position="1162"/>
        <end position="1372"/>
    </location>
</feature>
<evidence type="ECO:0000313" key="4">
    <source>
        <dbReference type="Proteomes" id="UP000027361"/>
    </source>
</evidence>
<feature type="region of interest" description="Disordered" evidence="1">
    <location>
        <begin position="1105"/>
        <end position="1141"/>
    </location>
</feature>
<feature type="region of interest" description="Disordered" evidence="1">
    <location>
        <begin position="1481"/>
        <end position="1582"/>
    </location>
</feature>
<feature type="compositionally biased region" description="Basic and acidic residues" evidence="1">
    <location>
        <begin position="42"/>
        <end position="59"/>
    </location>
</feature>
<feature type="compositionally biased region" description="Basic and acidic residues" evidence="1">
    <location>
        <begin position="487"/>
        <end position="520"/>
    </location>
</feature>
<name>A0A066VX97_TILAU</name>
<feature type="compositionally biased region" description="Polar residues" evidence="1">
    <location>
        <begin position="1714"/>
        <end position="1723"/>
    </location>
</feature>
<feature type="compositionally biased region" description="Polar residues" evidence="1">
    <location>
        <begin position="948"/>
        <end position="959"/>
    </location>
</feature>
<dbReference type="GeneID" id="25264710"/>
<dbReference type="STRING" id="1037660.A0A066VX97"/>
<feature type="compositionally biased region" description="Basic and acidic residues" evidence="1">
    <location>
        <begin position="266"/>
        <end position="283"/>
    </location>
</feature>
<feature type="region of interest" description="Disordered" evidence="1">
    <location>
        <begin position="1629"/>
        <end position="1723"/>
    </location>
</feature>
<feature type="compositionally biased region" description="Basic and acidic residues" evidence="1">
    <location>
        <begin position="1359"/>
        <end position="1372"/>
    </location>
</feature>
<feature type="compositionally biased region" description="Acidic residues" evidence="1">
    <location>
        <begin position="361"/>
        <end position="388"/>
    </location>
</feature>
<feature type="compositionally biased region" description="Polar residues" evidence="1">
    <location>
        <begin position="1162"/>
        <end position="1185"/>
    </location>
</feature>
<dbReference type="RefSeq" id="XP_013242387.1">
    <property type="nucleotide sequence ID" value="XM_013386933.1"/>
</dbReference>
<feature type="compositionally biased region" description="Polar residues" evidence="1">
    <location>
        <begin position="891"/>
        <end position="900"/>
    </location>
</feature>
<feature type="compositionally biased region" description="Acidic residues" evidence="1">
    <location>
        <begin position="1257"/>
        <end position="1269"/>
    </location>
</feature>
<sequence length="1723" mass="188471">MESSELSSLPDPMISNAPKTRRTYGRQRPSVEPQDEEDTSLDEEKGQEGAETNAAERRTRFIPPSSSAITVIASDKVGQNARSSQSTATTEPNASADLTASSPSPRKRQRQSSGNHTEETTATTLPGDDDESQSSERAVNGKSMRPLQGELGEDASVTANAMTSRHHRSVGSSQLSSLPTSFLEGHRPTQPSSEHIPPSIKPKPSGSRSQLQNRSSYAESAGDVASGQEGEHDSAHEVAAVEPIRLKSNTFAGKMKARNVNANPSHRLERVGRPQAVDERDSIQNDSDSSGDDSRGARLAAGPSKADKLKALAERRRVATVLEEVEEGMPAAKAGPSTAFKPIPASVAIQHTLSGKHHESEGDELDELDDQDDDDIMNSDGSDIDNDLPDLGKTLQTVARQKKTEQALERKEMLERFKQNRRDGRANKGDKPQTKLVEDEESSSEISSGDGSCTGYEKSLWTKPKTKKTKGSRRTEAAKPLKIKPLSAREKEEMIKESERLERVNKTRKAREAYESRVEKAPPQLFGLSEMRQRIQAKEEQRKRDEQLRRSGNVLGRRVFGTHPSDPIEDFGPSTQASSSAQPRRISPRTTPPRAQHPTERAADSMSTGVKRELFLEQSDDEDPRLQTTVENMLKSHLEDLERKAAKQAWQERKLIMFARHEAKKKAIAPSHDRAGSAEGNGAGDRAMDSKPLAVLQDMEVKHVRSLVTMGSTPQAPGCAKDEYSIVKGGRAVLFAEDIATFAKEATPEPASHAHAPVHSSKHAPGFDHVTNGSLNLSLRERMRLQNRQKRSLQADLAAKKGIKALKAYDPTERTVHATAEEIEEALKAVGEGGEGNDDDNADDSDFDAGSAFSGDIEQEEASRAQFDIASGSEENDEDSEKENDPPPRSLPSSQHSFRSAATAEVHGQQDNDEDEDAGPTHQTARAHRRHAVASDEDDEETVRPSPQCRSISQGSGSRSVLGPLVQQQEQSPAMEVGELEEPNPAQGTSCSSQLMPPPPIIETQRPFGFTASGSDLKLGDEPGLSNDVFGQFFTNTQTQAKSFGLPSAPIGRQPSSVLGTEGIGGFSQFFQETQAGASTQNEDNQASAANDAFAALRKEQASKAVLDSDDMLPSIDTEDADRYEAEADEAEQRHLLQQRRAMLDTPKQYLNKYGLYTQTKPSMQSQAIESQSQDWLGATPQHSFFESVEDEHESPPLESPSKEPQQRIKRRFRLGNRQSSPAAESNKGLAMREDEQKSAQHLRGSSKQTVSQSEFRDEESADEAEELQEAQSSLPTQSQNAFQALMAGAAAAEQPQQQPESRKRKSAFIEGEAAEDSEEELGGFFSRQRKGGAMAGVFSDDEKDDGGDEEDSEDDGDAKDIEGLVDDVKEKDEAMKDEMMRQKVKEHQAEDDAALEKRVTRLVDGKWRLSKKGSSAMEDALDEDADDADDLRRIQMPAAYRAHKRTVDGEDGLEALKNNPECAAFLRSYHGAAEKAESGMNFLAEVDGGDSSGDDSDHSEGGSADDDPTREKIDMAELRKHLREQKRLAREELRRKAQRIEDDESEDEREAAEHEKQEAEQLKRKRELNSDDEGQIEVHDRLRSREAAIALAPSTLHGASAGQAEEDDYHLRLFKARTAPNKERLEEFAQENDFSNRAQTFQMGGEGGGGRSGAGHGSSVTSFLTNGRAARTADASQQKKAGSKSTWTTNTSGAGAAMKNPTQAPTKAKVLTALSSRSQKFK</sequence>
<feature type="compositionally biased region" description="Polar residues" evidence="1">
    <location>
        <begin position="80"/>
        <end position="100"/>
    </location>
</feature>
<feature type="compositionally biased region" description="Polar residues" evidence="1">
    <location>
        <begin position="170"/>
        <end position="180"/>
    </location>
</feature>
<feature type="compositionally biased region" description="Polar residues" evidence="1">
    <location>
        <begin position="573"/>
        <end position="582"/>
    </location>
</feature>
<feature type="region of interest" description="Disordered" evidence="1">
    <location>
        <begin position="831"/>
        <end position="1016"/>
    </location>
</feature>
<dbReference type="EMBL" id="JMSN01000061">
    <property type="protein sequence ID" value="KDN43434.1"/>
    <property type="molecule type" value="Genomic_DNA"/>
</dbReference>
<feature type="compositionally biased region" description="Basic and acidic residues" evidence="1">
    <location>
        <begin position="1508"/>
        <end position="1541"/>
    </location>
</feature>
<proteinExistence type="predicted"/>
<dbReference type="InterPro" id="IPR018564">
    <property type="entry name" value="Repl_chkpnt_MRC1_dom"/>
</dbReference>
<feature type="compositionally biased region" description="Polar residues" evidence="1">
    <location>
        <begin position="1675"/>
        <end position="1694"/>
    </location>
</feature>
<feature type="compositionally biased region" description="Acidic residues" evidence="1">
    <location>
        <begin position="835"/>
        <end position="847"/>
    </location>
</feature>
<evidence type="ECO:0000256" key="1">
    <source>
        <dbReference type="SAM" id="MobiDB-lite"/>
    </source>
</evidence>
<comment type="caution">
    <text evidence="3">The sequence shown here is derived from an EMBL/GenBank/DDBJ whole genome shotgun (WGS) entry which is preliminary data.</text>
</comment>
<evidence type="ECO:0000313" key="3">
    <source>
        <dbReference type="EMBL" id="KDN43434.1"/>
    </source>
</evidence>
<dbReference type="Pfam" id="PF09444">
    <property type="entry name" value="MRC1"/>
    <property type="match status" value="1"/>
</dbReference>
<feature type="compositionally biased region" description="Polar residues" evidence="1">
    <location>
        <begin position="986"/>
        <end position="995"/>
    </location>
</feature>
<evidence type="ECO:0000259" key="2">
    <source>
        <dbReference type="Pfam" id="PF09444"/>
    </source>
</evidence>
<feature type="compositionally biased region" description="Basic and acidic residues" evidence="1">
    <location>
        <begin position="1121"/>
        <end position="1135"/>
    </location>
</feature>
<feature type="region of interest" description="Disordered" evidence="1">
    <location>
        <begin position="1"/>
        <end position="311"/>
    </location>
</feature>
<feature type="compositionally biased region" description="Low complexity" evidence="1">
    <location>
        <begin position="1270"/>
        <end position="1299"/>
    </location>
</feature>
<dbReference type="HOGENOM" id="CLU_240206_0_0_1"/>
<feature type="region of interest" description="Disordered" evidence="1">
    <location>
        <begin position="326"/>
        <end position="626"/>
    </location>
</feature>
<feature type="compositionally biased region" description="Polar residues" evidence="1">
    <location>
        <begin position="1244"/>
        <end position="1254"/>
    </location>
</feature>
<feature type="compositionally biased region" description="Basic and acidic residues" evidence="1">
    <location>
        <begin position="402"/>
        <end position="437"/>
    </location>
</feature>
<feature type="domain" description="DNA replication checkpoint mediator MRC1" evidence="2">
    <location>
        <begin position="1303"/>
        <end position="1468"/>
    </location>
</feature>
<gene>
    <name evidence="3" type="ORF">K437DRAFT_257495</name>
</gene>
<accession>A0A066VX97</accession>
<dbReference type="OrthoDB" id="3361281at2759"/>
<feature type="compositionally biased region" description="Basic and acidic residues" evidence="1">
    <location>
        <begin position="1552"/>
        <end position="1563"/>
    </location>
</feature>